<protein>
    <submittedName>
        <fullName evidence="1">N-succinyl-L-Arg/Lys racemase</fullName>
        <ecNumber evidence="1">5.1.1.-</ecNumber>
    </submittedName>
</protein>
<accession>A0A2U3IEF0</accession>
<dbReference type="AlphaFoldDB" id="A0A2U3IEF0"/>
<reference evidence="2" key="1">
    <citation type="submission" date="2018-01" db="EMBL/GenBank/DDBJ databases">
        <authorList>
            <person name="Peeters C."/>
        </authorList>
    </citation>
    <scope>NUCLEOTIDE SEQUENCE [LARGE SCALE GENOMIC DNA]</scope>
</reference>
<sequence>MKPLAQLTFHSLELQPVLIPLKRPIVSRVGSYSDWPVIAITLRTNEGISGYS</sequence>
<dbReference type="Proteomes" id="UP000238169">
    <property type="component" value="Unassembled WGS sequence"/>
</dbReference>
<dbReference type="Gene3D" id="3.30.390.10">
    <property type="entry name" value="Enolase-like, N-terminal domain"/>
    <property type="match status" value="1"/>
</dbReference>
<proteinExistence type="predicted"/>
<dbReference type="RefSeq" id="WP_181291188.1">
    <property type="nucleotide sequence ID" value="NZ_OGTP01000033.1"/>
</dbReference>
<dbReference type="SUPFAM" id="SSF54826">
    <property type="entry name" value="Enolase N-terminal domain-like"/>
    <property type="match status" value="1"/>
</dbReference>
<dbReference type="InterPro" id="IPR029017">
    <property type="entry name" value="Enolase-like_N"/>
</dbReference>
<name>A0A2U3IEF0_9BURK</name>
<organism evidence="1 2">
    <name type="scientific">Caballeronia novacaledonica</name>
    <dbReference type="NCBI Taxonomy" id="1544861"/>
    <lineage>
        <taxon>Bacteria</taxon>
        <taxon>Pseudomonadati</taxon>
        <taxon>Pseudomonadota</taxon>
        <taxon>Betaproteobacteria</taxon>
        <taxon>Burkholderiales</taxon>
        <taxon>Burkholderiaceae</taxon>
        <taxon>Caballeronia</taxon>
    </lineage>
</organism>
<gene>
    <name evidence="1" type="ORF">NOV72_05786</name>
</gene>
<dbReference type="EMBL" id="OGTP01000033">
    <property type="protein sequence ID" value="SPB18586.1"/>
    <property type="molecule type" value="Genomic_DNA"/>
</dbReference>
<keyword evidence="2" id="KW-1185">Reference proteome</keyword>
<evidence type="ECO:0000313" key="1">
    <source>
        <dbReference type="EMBL" id="SPB18586.1"/>
    </source>
</evidence>
<dbReference type="GO" id="GO:0016853">
    <property type="term" value="F:isomerase activity"/>
    <property type="evidence" value="ECO:0007669"/>
    <property type="project" value="UniProtKB-KW"/>
</dbReference>
<evidence type="ECO:0000313" key="2">
    <source>
        <dbReference type="Proteomes" id="UP000238169"/>
    </source>
</evidence>
<dbReference type="EC" id="5.1.1.-" evidence="1"/>
<keyword evidence="1" id="KW-0413">Isomerase</keyword>